<dbReference type="EMBL" id="JANHJP010000067">
    <property type="protein sequence ID" value="MDC9032332.1"/>
    <property type="molecule type" value="Genomic_DNA"/>
</dbReference>
<comment type="caution">
    <text evidence="1">The sequence shown here is derived from an EMBL/GenBank/DDBJ whole genome shotgun (WGS) entry which is preliminary data.</text>
</comment>
<protein>
    <submittedName>
        <fullName evidence="1">Uncharacterized protein</fullName>
    </submittedName>
</protein>
<organism evidence="1 2">
    <name type="scientific">Columbia Basin potato purple top phytoplasma</name>
    <dbReference type="NCBI Taxonomy" id="307134"/>
    <lineage>
        <taxon>Bacteria</taxon>
        <taxon>Bacillati</taxon>
        <taxon>Mycoplasmatota</taxon>
        <taxon>Mollicutes</taxon>
        <taxon>Acholeplasmatales</taxon>
        <taxon>Acholeplasmataceae</taxon>
        <taxon>Candidatus Phytoplasma</taxon>
        <taxon>16SrVI (Clover proliferation group)</taxon>
    </lineage>
</organism>
<proteinExistence type="predicted"/>
<accession>A0ABT5L9T7</accession>
<reference evidence="1 2" key="1">
    <citation type="journal article" date="2023" name="Plant">
        <title>Draft Genome Sequence Resource of CBPPT1, a 'Candidatus Phytoplasma trifolii'-Related Strain Associated with Potato Purple Top Disease in the Columbia Basin, U.S.A.</title>
        <authorList>
            <person name="Wei W."/>
            <person name="Shao J."/>
            <person name="Bottner-Parker K.D."/>
            <person name="Zhao Y."/>
        </authorList>
    </citation>
    <scope>NUCLEOTIDE SEQUENCE [LARGE SCALE GENOMIC DNA]</scope>
    <source>
        <strain evidence="1 2">CBPPT1</strain>
    </source>
</reference>
<feature type="non-terminal residue" evidence="1">
    <location>
        <position position="1"/>
    </location>
</feature>
<evidence type="ECO:0000313" key="1">
    <source>
        <dbReference type="EMBL" id="MDC9032332.1"/>
    </source>
</evidence>
<evidence type="ECO:0000313" key="2">
    <source>
        <dbReference type="Proteomes" id="UP001221763"/>
    </source>
</evidence>
<keyword evidence="2" id="KW-1185">Reference proteome</keyword>
<sequence length="40" mass="4777">PYHHLSEVPLNVHDMWWGEFQVNESNIVVFLLCLDFFTSL</sequence>
<name>A0ABT5L9T7_9MOLU</name>
<dbReference type="Proteomes" id="UP001221763">
    <property type="component" value="Unassembled WGS sequence"/>
</dbReference>
<gene>
    <name evidence="1" type="ORF">M8044_000555</name>
</gene>